<evidence type="ECO:0000313" key="1">
    <source>
        <dbReference type="EMBL" id="MXQ07948.1"/>
    </source>
</evidence>
<protein>
    <submittedName>
        <fullName evidence="1">Uncharacterized protein</fullName>
    </submittedName>
</protein>
<comment type="caution">
    <text evidence="1">The sequence shown here is derived from an EMBL/GenBank/DDBJ whole genome shotgun (WGS) entry which is preliminary data.</text>
</comment>
<keyword evidence="2" id="KW-1185">Reference proteome</keyword>
<organism evidence="1 2">
    <name type="scientific">Kangsaoukella pontilimi</name>
    <dbReference type="NCBI Taxonomy" id="2691042"/>
    <lineage>
        <taxon>Bacteria</taxon>
        <taxon>Pseudomonadati</taxon>
        <taxon>Pseudomonadota</taxon>
        <taxon>Alphaproteobacteria</taxon>
        <taxon>Rhodobacterales</taxon>
        <taxon>Paracoccaceae</taxon>
        <taxon>Kangsaoukella</taxon>
    </lineage>
</organism>
<evidence type="ECO:0000313" key="2">
    <source>
        <dbReference type="Proteomes" id="UP000480350"/>
    </source>
</evidence>
<gene>
    <name evidence="1" type="ORF">GQ651_08825</name>
</gene>
<name>A0A7C9IG07_9RHOB</name>
<accession>A0A7C9IG07</accession>
<sequence length="120" mass="12480">MSEILVVRVGGPPVAETVSAAGEAGTETLSIMLTADGHCVAHFAAEPPVGAPARPTYRLARIEVGADVSALVREGHRDLEAVMTTNIGPDSAKAHEHPVQLLKQTSATMEKTIAPYVASL</sequence>
<proteinExistence type="predicted"/>
<dbReference type="RefSeq" id="WP_160763793.1">
    <property type="nucleotide sequence ID" value="NZ_WUPT01000001.1"/>
</dbReference>
<dbReference type="EMBL" id="WUPT01000001">
    <property type="protein sequence ID" value="MXQ07948.1"/>
    <property type="molecule type" value="Genomic_DNA"/>
</dbReference>
<dbReference type="Proteomes" id="UP000480350">
    <property type="component" value="Unassembled WGS sequence"/>
</dbReference>
<reference evidence="1 2" key="1">
    <citation type="submission" date="2019-12" db="EMBL/GenBank/DDBJ databases">
        <authorList>
            <person name="Lee S.D."/>
        </authorList>
    </citation>
    <scope>NUCLEOTIDE SEQUENCE [LARGE SCALE GENOMIC DNA]</scope>
    <source>
        <strain evidence="1 2">GH1-50</strain>
    </source>
</reference>
<dbReference type="AlphaFoldDB" id="A0A7C9IG07"/>
<reference evidence="1 2" key="2">
    <citation type="submission" date="2020-03" db="EMBL/GenBank/DDBJ databases">
        <title>Kangsaoukella pontilimi gen. nov., sp. nov., a new member of the family Rhodobacteraceae isolated from a tidal mudflat.</title>
        <authorList>
            <person name="Kim I.S."/>
        </authorList>
    </citation>
    <scope>NUCLEOTIDE SEQUENCE [LARGE SCALE GENOMIC DNA]</scope>
    <source>
        <strain evidence="1 2">GH1-50</strain>
    </source>
</reference>